<accession>A0AAD3RER5</accession>
<feature type="non-terminal residue" evidence="1">
    <location>
        <position position="69"/>
    </location>
</feature>
<dbReference type="EMBL" id="BRZM01000086">
    <property type="protein sequence ID" value="GLD66002.1"/>
    <property type="molecule type" value="Genomic_DNA"/>
</dbReference>
<reference evidence="1" key="1">
    <citation type="submission" date="2022-08" db="EMBL/GenBank/DDBJ databases">
        <title>Genome sequencing of akame (Lates japonicus).</title>
        <authorList>
            <person name="Hashiguchi Y."/>
            <person name="Takahashi H."/>
        </authorList>
    </citation>
    <scope>NUCLEOTIDE SEQUENCE</scope>
    <source>
        <strain evidence="1">Kochi</strain>
    </source>
</reference>
<evidence type="ECO:0000313" key="2">
    <source>
        <dbReference type="Proteomes" id="UP001279410"/>
    </source>
</evidence>
<protein>
    <submittedName>
        <fullName evidence="1">Centromere-associated protein E</fullName>
    </submittedName>
</protein>
<dbReference type="AlphaFoldDB" id="A0AAD3RER5"/>
<organism evidence="1 2">
    <name type="scientific">Lates japonicus</name>
    <name type="common">Japanese lates</name>
    <dbReference type="NCBI Taxonomy" id="270547"/>
    <lineage>
        <taxon>Eukaryota</taxon>
        <taxon>Metazoa</taxon>
        <taxon>Chordata</taxon>
        <taxon>Craniata</taxon>
        <taxon>Vertebrata</taxon>
        <taxon>Euteleostomi</taxon>
        <taxon>Actinopterygii</taxon>
        <taxon>Neopterygii</taxon>
        <taxon>Teleostei</taxon>
        <taxon>Neoteleostei</taxon>
        <taxon>Acanthomorphata</taxon>
        <taxon>Carangaria</taxon>
        <taxon>Carangaria incertae sedis</taxon>
        <taxon>Centropomidae</taxon>
        <taxon>Lates</taxon>
    </lineage>
</organism>
<gene>
    <name evidence="1" type="ORF">AKAME5_001743400</name>
</gene>
<dbReference type="Proteomes" id="UP001279410">
    <property type="component" value="Unassembled WGS sequence"/>
</dbReference>
<sequence>MASILEKLWANMASYPSELSAEIREREKFKEQLQAVLTTQPISFSRLDSILKCELDRRSAVNSRKVTLQ</sequence>
<comment type="caution">
    <text evidence="1">The sequence shown here is derived from an EMBL/GenBank/DDBJ whole genome shotgun (WGS) entry which is preliminary data.</text>
</comment>
<proteinExistence type="predicted"/>
<name>A0AAD3RER5_LATJO</name>
<evidence type="ECO:0000313" key="1">
    <source>
        <dbReference type="EMBL" id="GLD66002.1"/>
    </source>
</evidence>
<keyword evidence="2" id="KW-1185">Reference proteome</keyword>